<feature type="repeat" description="ANK" evidence="1">
    <location>
        <begin position="65"/>
        <end position="97"/>
    </location>
</feature>
<dbReference type="Pfam" id="PF12796">
    <property type="entry name" value="Ank_2"/>
    <property type="match status" value="1"/>
</dbReference>
<dbReference type="SMART" id="SM00248">
    <property type="entry name" value="ANK"/>
    <property type="match status" value="3"/>
</dbReference>
<evidence type="ECO:0000256" key="3">
    <source>
        <dbReference type="SAM" id="SignalP"/>
    </source>
</evidence>
<keyword evidence="5" id="KW-1185">Reference proteome</keyword>
<evidence type="ECO:0000313" key="5">
    <source>
        <dbReference type="Proteomes" id="UP001500827"/>
    </source>
</evidence>
<evidence type="ECO:0000256" key="1">
    <source>
        <dbReference type="PROSITE-ProRule" id="PRU00023"/>
    </source>
</evidence>
<accession>A0ABP7LDE4</accession>
<feature type="signal peptide" evidence="3">
    <location>
        <begin position="1"/>
        <end position="23"/>
    </location>
</feature>
<dbReference type="Proteomes" id="UP001500827">
    <property type="component" value="Unassembled WGS sequence"/>
</dbReference>
<feature type="compositionally biased region" description="Basic and acidic residues" evidence="2">
    <location>
        <begin position="172"/>
        <end position="181"/>
    </location>
</feature>
<dbReference type="EMBL" id="BAABBM010000001">
    <property type="protein sequence ID" value="GAA3899591.1"/>
    <property type="molecule type" value="Genomic_DNA"/>
</dbReference>
<comment type="caution">
    <text evidence="4">The sequence shown here is derived from an EMBL/GenBank/DDBJ whole genome shotgun (WGS) entry which is preliminary data.</text>
</comment>
<keyword evidence="3" id="KW-0732">Signal</keyword>
<reference evidence="5" key="1">
    <citation type="journal article" date="2019" name="Int. J. Syst. Evol. Microbiol.">
        <title>The Global Catalogue of Microorganisms (GCM) 10K type strain sequencing project: providing services to taxonomists for standard genome sequencing and annotation.</title>
        <authorList>
            <consortium name="The Broad Institute Genomics Platform"/>
            <consortium name="The Broad Institute Genome Sequencing Center for Infectious Disease"/>
            <person name="Wu L."/>
            <person name="Ma J."/>
        </authorList>
    </citation>
    <scope>NUCLEOTIDE SEQUENCE [LARGE SCALE GENOMIC DNA]</scope>
    <source>
        <strain evidence="5">JCM 17543</strain>
    </source>
</reference>
<dbReference type="PROSITE" id="PS50088">
    <property type="entry name" value="ANK_REPEAT"/>
    <property type="match status" value="3"/>
</dbReference>
<feature type="chain" id="PRO_5046335840" description="Ankyrin repeat domain-containing protein" evidence="3">
    <location>
        <begin position="24"/>
        <end position="196"/>
    </location>
</feature>
<dbReference type="PANTHER" id="PTHR24183:SF1">
    <property type="entry name" value="FIBRONECTIN TYPE 3 AND ANKYRIN REPEAT DOMAINS PROTEIN 1"/>
    <property type="match status" value="1"/>
</dbReference>
<gene>
    <name evidence="4" type="ORF">GCM10022276_18040</name>
</gene>
<dbReference type="PANTHER" id="PTHR24183">
    <property type="entry name" value="FIBRONECTIN TYPE 3 AND ANKYRIN REPEAT DOMAINS PROTEIN 1"/>
    <property type="match status" value="1"/>
</dbReference>
<proteinExistence type="predicted"/>
<dbReference type="InterPro" id="IPR002110">
    <property type="entry name" value="Ankyrin_rpt"/>
</dbReference>
<feature type="repeat" description="ANK" evidence="1">
    <location>
        <begin position="98"/>
        <end position="130"/>
    </location>
</feature>
<feature type="region of interest" description="Disordered" evidence="2">
    <location>
        <begin position="159"/>
        <end position="196"/>
    </location>
</feature>
<dbReference type="PROSITE" id="PS50297">
    <property type="entry name" value="ANK_REP_REGION"/>
    <property type="match status" value="2"/>
</dbReference>
<evidence type="ECO:0000313" key="4">
    <source>
        <dbReference type="EMBL" id="GAA3899591.1"/>
    </source>
</evidence>
<sequence>MKAFNFAQLAVGTALGLASPAAAQMTGGGYKGVEFVEAVRKSDGDKAMELLTSSAPGIVDSKADDGNTALIVALMRRDEEWTGFLLNKGADPNLAGKGGDTPLIVASRIGFDQAVEWLLSMGAKADTSNRMGETPLIVAVQARQTPVVKLLLNAGADPDRTDTAAGYSARDYAQRDPRARDIQQLIQAKKPKPAGK</sequence>
<dbReference type="RefSeq" id="WP_344699354.1">
    <property type="nucleotide sequence ID" value="NZ_BAABBM010000001.1"/>
</dbReference>
<protein>
    <recommendedName>
        <fullName evidence="6">Ankyrin repeat domain-containing protein</fullName>
    </recommendedName>
</protein>
<evidence type="ECO:0008006" key="6">
    <source>
        <dbReference type="Google" id="ProtNLM"/>
    </source>
</evidence>
<dbReference type="SUPFAM" id="SSF48403">
    <property type="entry name" value="Ankyrin repeat"/>
    <property type="match status" value="1"/>
</dbReference>
<dbReference type="InterPro" id="IPR036770">
    <property type="entry name" value="Ankyrin_rpt-contain_sf"/>
</dbReference>
<organism evidence="4 5">
    <name type="scientific">Sphingomonas limnosediminicola</name>
    <dbReference type="NCBI Taxonomy" id="940133"/>
    <lineage>
        <taxon>Bacteria</taxon>
        <taxon>Pseudomonadati</taxon>
        <taxon>Pseudomonadota</taxon>
        <taxon>Alphaproteobacteria</taxon>
        <taxon>Sphingomonadales</taxon>
        <taxon>Sphingomonadaceae</taxon>
        <taxon>Sphingomonas</taxon>
    </lineage>
</organism>
<dbReference type="Gene3D" id="1.25.40.20">
    <property type="entry name" value="Ankyrin repeat-containing domain"/>
    <property type="match status" value="1"/>
</dbReference>
<name>A0ABP7LDE4_9SPHN</name>
<keyword evidence="1" id="KW-0040">ANK repeat</keyword>
<evidence type="ECO:0000256" key="2">
    <source>
        <dbReference type="SAM" id="MobiDB-lite"/>
    </source>
</evidence>
<feature type="repeat" description="ANK" evidence="1">
    <location>
        <begin position="131"/>
        <end position="163"/>
    </location>
</feature>